<sequence length="256" mass="29144">KDKQSKELFIVEQFARVQTLAGAVLTEIRSNPDDSEGKADVLANANGKPVGIQLTELKIQHRPASADRAQKMTEALLEVTLKRIQPDYRIMVDIYSSMDYRNKNLKLVGKRMKMLGKMIADSIENSSFSPSPADYFDKTKIGLKPNPLPIPEGLKDIITGVKLWKIREGDNTTCQGRNNIFINFNFDLVVASDEMDERLVSQLLEKKTKSVADTLLVWACDIDFWGQKERIHKLFVAYSDESQFDNIYLFFFIDAE</sequence>
<reference evidence="1" key="1">
    <citation type="journal article" date="2014" name="Front. Microbiol.">
        <title>High frequency of phylogenetically diverse reductive dehalogenase-homologous genes in deep subseafloor sedimentary metagenomes.</title>
        <authorList>
            <person name="Kawai M."/>
            <person name="Futagami T."/>
            <person name="Toyoda A."/>
            <person name="Takaki Y."/>
            <person name="Nishi S."/>
            <person name="Hori S."/>
            <person name="Arai W."/>
            <person name="Tsubouchi T."/>
            <person name="Morono Y."/>
            <person name="Uchiyama I."/>
            <person name="Ito T."/>
            <person name="Fujiyama A."/>
            <person name="Inagaki F."/>
            <person name="Takami H."/>
        </authorList>
    </citation>
    <scope>NUCLEOTIDE SEQUENCE</scope>
    <source>
        <strain evidence="1">Expedition CK06-06</strain>
    </source>
</reference>
<organism evidence="1">
    <name type="scientific">marine sediment metagenome</name>
    <dbReference type="NCBI Taxonomy" id="412755"/>
    <lineage>
        <taxon>unclassified sequences</taxon>
        <taxon>metagenomes</taxon>
        <taxon>ecological metagenomes</taxon>
    </lineage>
</organism>
<evidence type="ECO:0000313" key="1">
    <source>
        <dbReference type="EMBL" id="GAG25389.1"/>
    </source>
</evidence>
<feature type="non-terminal residue" evidence="1">
    <location>
        <position position="256"/>
    </location>
</feature>
<feature type="non-terminal residue" evidence="1">
    <location>
        <position position="1"/>
    </location>
</feature>
<name>X0W3J8_9ZZZZ</name>
<proteinExistence type="predicted"/>
<protein>
    <submittedName>
        <fullName evidence="1">Uncharacterized protein</fullName>
    </submittedName>
</protein>
<comment type="caution">
    <text evidence="1">The sequence shown here is derived from an EMBL/GenBank/DDBJ whole genome shotgun (WGS) entry which is preliminary data.</text>
</comment>
<dbReference type="AlphaFoldDB" id="X0W3J8"/>
<accession>X0W3J8</accession>
<gene>
    <name evidence="1" type="ORF">S01H1_57291</name>
</gene>
<dbReference type="EMBL" id="BARS01037356">
    <property type="protein sequence ID" value="GAG25389.1"/>
    <property type="molecule type" value="Genomic_DNA"/>
</dbReference>